<evidence type="ECO:0000313" key="9">
    <source>
        <dbReference type="Proteomes" id="UP001138997"/>
    </source>
</evidence>
<evidence type="ECO:0000256" key="1">
    <source>
        <dbReference type="ARBA" id="ARBA00005791"/>
    </source>
</evidence>
<keyword evidence="6" id="KW-0472">Membrane</keyword>
<evidence type="ECO:0000313" key="8">
    <source>
        <dbReference type="EMBL" id="MCD5311419.1"/>
    </source>
</evidence>
<dbReference type="EMBL" id="JAJOMB010000004">
    <property type="protein sequence ID" value="MCD5311419.1"/>
    <property type="molecule type" value="Genomic_DNA"/>
</dbReference>
<feature type="transmembrane region" description="Helical" evidence="6">
    <location>
        <begin position="31"/>
        <end position="52"/>
    </location>
</feature>
<accession>A0A9X1NCV1</accession>
<protein>
    <submittedName>
        <fullName evidence="8">DsbA family protein</fullName>
    </submittedName>
</protein>
<keyword evidence="3" id="KW-0560">Oxidoreductase</keyword>
<evidence type="ECO:0000259" key="7">
    <source>
        <dbReference type="Pfam" id="PF13462"/>
    </source>
</evidence>
<reference evidence="8" key="1">
    <citation type="submission" date="2021-11" db="EMBL/GenBank/DDBJ databases">
        <title>Streptomyces corallinus and Kineosporia corallina sp. nov., two new coral-derived marine actinobacteria.</title>
        <authorList>
            <person name="Buangrab K."/>
            <person name="Sutthacheep M."/>
            <person name="Yeemin T."/>
            <person name="Harunari E."/>
            <person name="Igarashi Y."/>
            <person name="Sripreechasak P."/>
            <person name="Kanchanasin P."/>
            <person name="Tanasupawat S."/>
            <person name="Phongsopitanun W."/>
        </authorList>
    </citation>
    <scope>NUCLEOTIDE SEQUENCE</scope>
    <source>
        <strain evidence="8">JCM 31032</strain>
    </source>
</reference>
<dbReference type="Proteomes" id="UP001138997">
    <property type="component" value="Unassembled WGS sequence"/>
</dbReference>
<dbReference type="Gene3D" id="3.40.30.10">
    <property type="entry name" value="Glutaredoxin"/>
    <property type="match status" value="1"/>
</dbReference>
<evidence type="ECO:0000256" key="4">
    <source>
        <dbReference type="ARBA" id="ARBA00023157"/>
    </source>
</evidence>
<keyword evidence="4" id="KW-1015">Disulfide bond</keyword>
<comment type="similarity">
    <text evidence="1">Belongs to the thioredoxin family. DsbA subfamily.</text>
</comment>
<comment type="caution">
    <text evidence="8">The sequence shown here is derived from an EMBL/GenBank/DDBJ whole genome shotgun (WGS) entry which is preliminary data.</text>
</comment>
<dbReference type="InterPro" id="IPR012336">
    <property type="entry name" value="Thioredoxin-like_fold"/>
</dbReference>
<keyword evidence="6" id="KW-0812">Transmembrane</keyword>
<feature type="domain" description="Thioredoxin-like fold" evidence="7">
    <location>
        <begin position="73"/>
        <end position="245"/>
    </location>
</feature>
<dbReference type="GO" id="GO:0016491">
    <property type="term" value="F:oxidoreductase activity"/>
    <property type="evidence" value="ECO:0007669"/>
    <property type="project" value="UniProtKB-KW"/>
</dbReference>
<keyword evidence="6" id="KW-1133">Transmembrane helix</keyword>
<gene>
    <name evidence="8" type="ORF">LR394_10950</name>
</gene>
<keyword evidence="9" id="KW-1185">Reference proteome</keyword>
<organism evidence="8 9">
    <name type="scientific">Kineosporia babensis</name>
    <dbReference type="NCBI Taxonomy" id="499548"/>
    <lineage>
        <taxon>Bacteria</taxon>
        <taxon>Bacillati</taxon>
        <taxon>Actinomycetota</taxon>
        <taxon>Actinomycetes</taxon>
        <taxon>Kineosporiales</taxon>
        <taxon>Kineosporiaceae</taxon>
        <taxon>Kineosporia</taxon>
    </lineage>
</organism>
<evidence type="ECO:0000256" key="2">
    <source>
        <dbReference type="ARBA" id="ARBA00022729"/>
    </source>
</evidence>
<evidence type="ECO:0000256" key="5">
    <source>
        <dbReference type="ARBA" id="ARBA00023284"/>
    </source>
</evidence>
<dbReference type="Pfam" id="PF13462">
    <property type="entry name" value="Thioredoxin_4"/>
    <property type="match status" value="1"/>
</dbReference>
<sequence length="251" mass="26517">MVSGSSSRDARQAKAAEMRAQVAKAEARRRMLLVGSVVMALVVVIVGVFVVVQNTRRDNATASTATPAGIGAKNSIVSGPDSAPVKVVIYEDFQCPYCAQFEAANREQLAAWTEAGDVQVQYRPISFLDNASTDKYSTRALNAVGAVVNSAPESFLEFHNLLFENQPAEGGAGLTDDQLIEYAVQAGAPEAEIRTAVEDLTYESWTKRVTEASSKDGIASTPTVQVDGTALESLDAASLKSAVDAALAKAK</sequence>
<dbReference type="PANTHER" id="PTHR13887">
    <property type="entry name" value="GLUTATHIONE S-TRANSFERASE KAPPA"/>
    <property type="match status" value="1"/>
</dbReference>
<name>A0A9X1NCV1_9ACTN</name>
<evidence type="ECO:0000256" key="3">
    <source>
        <dbReference type="ARBA" id="ARBA00023002"/>
    </source>
</evidence>
<proteinExistence type="inferred from homology"/>
<keyword evidence="2" id="KW-0732">Signal</keyword>
<keyword evidence="5" id="KW-0676">Redox-active center</keyword>
<dbReference type="AlphaFoldDB" id="A0A9X1NCV1"/>
<dbReference type="SUPFAM" id="SSF52833">
    <property type="entry name" value="Thioredoxin-like"/>
    <property type="match status" value="1"/>
</dbReference>
<dbReference type="InterPro" id="IPR036249">
    <property type="entry name" value="Thioredoxin-like_sf"/>
</dbReference>
<dbReference type="PANTHER" id="PTHR13887:SF14">
    <property type="entry name" value="DISULFIDE BOND FORMATION PROTEIN D"/>
    <property type="match status" value="1"/>
</dbReference>
<dbReference type="RefSeq" id="WP_231440591.1">
    <property type="nucleotide sequence ID" value="NZ_JAJOMB010000004.1"/>
</dbReference>
<evidence type="ECO:0000256" key="6">
    <source>
        <dbReference type="SAM" id="Phobius"/>
    </source>
</evidence>